<keyword evidence="2" id="KW-1185">Reference proteome</keyword>
<dbReference type="Gene3D" id="1.10.4160.10">
    <property type="entry name" value="Hydantoin permease"/>
    <property type="match status" value="1"/>
</dbReference>
<proteinExistence type="predicted"/>
<dbReference type="STRING" id="670580.A0A1X6MPT6"/>
<dbReference type="GeneID" id="36331786"/>
<dbReference type="EMBL" id="KZ110605">
    <property type="protein sequence ID" value="OSX58143.1"/>
    <property type="molecule type" value="Genomic_DNA"/>
</dbReference>
<gene>
    <name evidence="1" type="ORF">POSPLADRAFT_1154307</name>
</gene>
<dbReference type="Proteomes" id="UP000194127">
    <property type="component" value="Unassembled WGS sequence"/>
</dbReference>
<name>A0A1X6MPT6_9APHY</name>
<evidence type="ECO:0000313" key="2">
    <source>
        <dbReference type="Proteomes" id="UP000194127"/>
    </source>
</evidence>
<dbReference type="RefSeq" id="XP_024334937.1">
    <property type="nucleotide sequence ID" value="XM_024486837.1"/>
</dbReference>
<sequence length="323" mass="36830">MFTLPQGPNASDKGTVETGKPIVEVTEPAAVWEQLMRGCYAATAFAPPEGIDYIWPLIEAARKYQMDGVRSVVSQALLSADALENHTMRVYTLACAYELEDVARMAAKYTLRHPLHSITYVPEMRCATAGAHQCLLEYHRECGRVARTFIMDNKCLTKDWVGELRDYVFLNLRTLSGHVLMDRALLAVFSIMAPAIQETGSCTTCSQHSNHRVWENTITGAQNYVWIQCTRGDSQITLWHWTVRTPIDMMNPMIIEGLEGAIKPARYDTIPVDFTIQRHGCCNKTRKPYYKNEDLRPVPIERRKWKANNFWSFWVATSFNVNT</sequence>
<accession>A0A1X6MPT6</accession>
<evidence type="ECO:0000313" key="1">
    <source>
        <dbReference type="EMBL" id="OSX58143.1"/>
    </source>
</evidence>
<dbReference type="AlphaFoldDB" id="A0A1X6MPT6"/>
<protein>
    <submittedName>
        <fullName evidence="1">Uncharacterized protein</fullName>
    </submittedName>
</protein>
<dbReference type="OrthoDB" id="2797179at2759"/>
<reference evidence="1 2" key="1">
    <citation type="submission" date="2017-04" db="EMBL/GenBank/DDBJ databases">
        <title>Genome Sequence of the Model Brown-Rot Fungus Postia placenta SB12.</title>
        <authorList>
            <consortium name="DOE Joint Genome Institute"/>
            <person name="Gaskell J."/>
            <person name="Kersten P."/>
            <person name="Larrondo L.F."/>
            <person name="Canessa P."/>
            <person name="Martinez D."/>
            <person name="Hibbett D."/>
            <person name="Schmoll M."/>
            <person name="Kubicek C.P."/>
            <person name="Martinez A.T."/>
            <person name="Yadav J."/>
            <person name="Master E."/>
            <person name="Magnuson J.K."/>
            <person name="James T."/>
            <person name="Yaver D."/>
            <person name="Berka R."/>
            <person name="Labutti K."/>
            <person name="Lipzen A."/>
            <person name="Aerts A."/>
            <person name="Barry K."/>
            <person name="Henrissat B."/>
            <person name="Blanchette R."/>
            <person name="Grigoriev I."/>
            <person name="Cullen D."/>
        </authorList>
    </citation>
    <scope>NUCLEOTIDE SEQUENCE [LARGE SCALE GENOMIC DNA]</scope>
    <source>
        <strain evidence="1 2">MAD-698-R-SB12</strain>
    </source>
</reference>
<organism evidence="1 2">
    <name type="scientific">Postia placenta MAD-698-R-SB12</name>
    <dbReference type="NCBI Taxonomy" id="670580"/>
    <lineage>
        <taxon>Eukaryota</taxon>
        <taxon>Fungi</taxon>
        <taxon>Dikarya</taxon>
        <taxon>Basidiomycota</taxon>
        <taxon>Agaricomycotina</taxon>
        <taxon>Agaricomycetes</taxon>
        <taxon>Polyporales</taxon>
        <taxon>Adustoporiaceae</taxon>
        <taxon>Rhodonia</taxon>
    </lineage>
</organism>